<name>A0A8H7SVY0_9FUNG</name>
<evidence type="ECO:0000313" key="1">
    <source>
        <dbReference type="EMBL" id="KAG2236524.1"/>
    </source>
</evidence>
<gene>
    <name evidence="1" type="ORF">INT48_000824</name>
</gene>
<protein>
    <submittedName>
        <fullName evidence="1">Uncharacterized protein</fullName>
    </submittedName>
</protein>
<sequence>MSTLSSKIKQSDNISAKRYFVLPMKSREYLKSSYYTTDDAPFFFNRYKTTGFSLGDIAVQVKPAKQVNGTNTSYYKKELSFAVSAPVSLPTHTTVVSSAAVPTPTTAFSVLLPLPAPTPTPTPYYTGKVCS</sequence>
<accession>A0A8H7SVY0</accession>
<organism evidence="1 2">
    <name type="scientific">Thamnidium elegans</name>
    <dbReference type="NCBI Taxonomy" id="101142"/>
    <lineage>
        <taxon>Eukaryota</taxon>
        <taxon>Fungi</taxon>
        <taxon>Fungi incertae sedis</taxon>
        <taxon>Mucoromycota</taxon>
        <taxon>Mucoromycotina</taxon>
        <taxon>Mucoromycetes</taxon>
        <taxon>Mucorales</taxon>
        <taxon>Mucorineae</taxon>
        <taxon>Mucoraceae</taxon>
        <taxon>Thamnidium</taxon>
    </lineage>
</organism>
<reference evidence="1" key="1">
    <citation type="submission" date="2021-01" db="EMBL/GenBank/DDBJ databases">
        <title>Metabolic potential, ecology and presence of endohyphal bacteria is reflected in genomic diversity of Mucoromycotina.</title>
        <authorList>
            <person name="Muszewska A."/>
            <person name="Okrasinska A."/>
            <person name="Steczkiewicz K."/>
            <person name="Drgas O."/>
            <person name="Orlowska M."/>
            <person name="Perlinska-Lenart U."/>
            <person name="Aleksandrzak-Piekarczyk T."/>
            <person name="Szatraj K."/>
            <person name="Zielenkiewicz U."/>
            <person name="Pilsyk S."/>
            <person name="Malc E."/>
            <person name="Mieczkowski P."/>
            <person name="Kruszewska J.S."/>
            <person name="Biernat P."/>
            <person name="Pawlowska J."/>
        </authorList>
    </citation>
    <scope>NUCLEOTIDE SEQUENCE</scope>
    <source>
        <strain evidence="1">WA0000018081</strain>
    </source>
</reference>
<dbReference type="EMBL" id="JAEPRE010000016">
    <property type="protein sequence ID" value="KAG2236524.1"/>
    <property type="molecule type" value="Genomic_DNA"/>
</dbReference>
<dbReference type="AlphaFoldDB" id="A0A8H7SVY0"/>
<evidence type="ECO:0000313" key="2">
    <source>
        <dbReference type="Proteomes" id="UP000613177"/>
    </source>
</evidence>
<keyword evidence="2" id="KW-1185">Reference proteome</keyword>
<dbReference type="Proteomes" id="UP000613177">
    <property type="component" value="Unassembled WGS sequence"/>
</dbReference>
<proteinExistence type="predicted"/>
<comment type="caution">
    <text evidence="1">The sequence shown here is derived from an EMBL/GenBank/DDBJ whole genome shotgun (WGS) entry which is preliminary data.</text>
</comment>